<evidence type="ECO:0000313" key="3">
    <source>
        <dbReference type="Proteomes" id="UP001556367"/>
    </source>
</evidence>
<feature type="region of interest" description="Disordered" evidence="1">
    <location>
        <begin position="19"/>
        <end position="133"/>
    </location>
</feature>
<gene>
    <name evidence="2" type="ORF">HGRIS_010368</name>
</gene>
<feature type="compositionally biased region" description="Basic and acidic residues" evidence="1">
    <location>
        <begin position="85"/>
        <end position="111"/>
    </location>
</feature>
<evidence type="ECO:0000313" key="2">
    <source>
        <dbReference type="EMBL" id="KAL0950411.1"/>
    </source>
</evidence>
<sequence>MFSVISRASTRSQLARRALHNTRVSLSKSSHSTDTYAKDVDSAPPPDEKMHRVDPNSENAQKPYEAPSGQWSQASTKHGAYQHVSDTKPYDVNGRDQRYGGKEDLVKEKGAETSNSGEGPEGQARGGRKPEGK</sequence>
<name>A0ABR3J4R5_9AGAR</name>
<keyword evidence="3" id="KW-1185">Reference proteome</keyword>
<dbReference type="EMBL" id="JASNQZ010000012">
    <property type="protein sequence ID" value="KAL0950411.1"/>
    <property type="molecule type" value="Genomic_DNA"/>
</dbReference>
<comment type="caution">
    <text evidence="2">The sequence shown here is derived from an EMBL/GenBank/DDBJ whole genome shotgun (WGS) entry which is preliminary data.</text>
</comment>
<accession>A0ABR3J4R5</accession>
<reference evidence="3" key="1">
    <citation type="submission" date="2024-06" db="EMBL/GenBank/DDBJ databases">
        <title>Multi-omics analyses provide insights into the biosynthesis of the anticancer antibiotic pleurotin in Hohenbuehelia grisea.</title>
        <authorList>
            <person name="Weaver J.A."/>
            <person name="Alberti F."/>
        </authorList>
    </citation>
    <scope>NUCLEOTIDE SEQUENCE [LARGE SCALE GENOMIC DNA]</scope>
    <source>
        <strain evidence="3">T-177</strain>
    </source>
</reference>
<dbReference type="Proteomes" id="UP001556367">
    <property type="component" value="Unassembled WGS sequence"/>
</dbReference>
<protein>
    <submittedName>
        <fullName evidence="2">Uncharacterized protein</fullName>
    </submittedName>
</protein>
<organism evidence="2 3">
    <name type="scientific">Hohenbuehelia grisea</name>
    <dbReference type="NCBI Taxonomy" id="104357"/>
    <lineage>
        <taxon>Eukaryota</taxon>
        <taxon>Fungi</taxon>
        <taxon>Dikarya</taxon>
        <taxon>Basidiomycota</taxon>
        <taxon>Agaricomycotina</taxon>
        <taxon>Agaricomycetes</taxon>
        <taxon>Agaricomycetidae</taxon>
        <taxon>Agaricales</taxon>
        <taxon>Pleurotineae</taxon>
        <taxon>Pleurotaceae</taxon>
        <taxon>Hohenbuehelia</taxon>
    </lineage>
</organism>
<feature type="compositionally biased region" description="Basic and acidic residues" evidence="1">
    <location>
        <begin position="36"/>
        <end position="55"/>
    </location>
</feature>
<proteinExistence type="predicted"/>
<evidence type="ECO:0000256" key="1">
    <source>
        <dbReference type="SAM" id="MobiDB-lite"/>
    </source>
</evidence>
<feature type="compositionally biased region" description="Polar residues" evidence="1">
    <location>
        <begin position="22"/>
        <end position="35"/>
    </location>
</feature>